<feature type="transmembrane region" description="Helical" evidence="1">
    <location>
        <begin position="34"/>
        <end position="56"/>
    </location>
</feature>
<sequence>MVRFLVCLHVVRPSPLITAVRRMTAVLMTHRKNLLAATIASAIGLAVFTPMLVHYFGVGHAPQHPVACVAWWKAPNRIGGTIDLATPHSPLSGLSIERESCTFENDQDIAVLSWRFLRNSGSDDVYQFNVRVNQEREIARTVYFDGLVATVLVDDASGTSITIESQDPFESS</sequence>
<comment type="caution">
    <text evidence="2">The sequence shown here is derived from an EMBL/GenBank/DDBJ whole genome shotgun (WGS) entry which is preliminary data.</text>
</comment>
<evidence type="ECO:0000256" key="1">
    <source>
        <dbReference type="SAM" id="Phobius"/>
    </source>
</evidence>
<reference evidence="2 3" key="1">
    <citation type="submission" date="2019-02" db="EMBL/GenBank/DDBJ databases">
        <title>Deep-cultivation of Planctomycetes and their phenomic and genomic characterization uncovers novel biology.</title>
        <authorList>
            <person name="Wiegand S."/>
            <person name="Jogler M."/>
            <person name="Boedeker C."/>
            <person name="Pinto D."/>
            <person name="Vollmers J."/>
            <person name="Rivas-Marin E."/>
            <person name="Kohn T."/>
            <person name="Peeters S.H."/>
            <person name="Heuer A."/>
            <person name="Rast P."/>
            <person name="Oberbeckmann S."/>
            <person name="Bunk B."/>
            <person name="Jeske O."/>
            <person name="Meyerdierks A."/>
            <person name="Storesund J.E."/>
            <person name="Kallscheuer N."/>
            <person name="Luecker S."/>
            <person name="Lage O.M."/>
            <person name="Pohl T."/>
            <person name="Merkel B.J."/>
            <person name="Hornburger P."/>
            <person name="Mueller R.-W."/>
            <person name="Bruemmer F."/>
            <person name="Labrenz M."/>
            <person name="Spormann A.M."/>
            <person name="Op Den Camp H."/>
            <person name="Overmann J."/>
            <person name="Amann R."/>
            <person name="Jetten M.S.M."/>
            <person name="Mascher T."/>
            <person name="Medema M.H."/>
            <person name="Devos D.P."/>
            <person name="Kaster A.-K."/>
            <person name="Ovreas L."/>
            <person name="Rohde M."/>
            <person name="Galperin M.Y."/>
            <person name="Jogler C."/>
        </authorList>
    </citation>
    <scope>NUCLEOTIDE SEQUENCE [LARGE SCALE GENOMIC DNA]</scope>
    <source>
        <strain evidence="2 3">CA13</strain>
    </source>
</reference>
<keyword evidence="1" id="KW-1133">Transmembrane helix</keyword>
<dbReference type="AlphaFoldDB" id="A0A5C5ZE10"/>
<dbReference type="Proteomes" id="UP000315010">
    <property type="component" value="Unassembled WGS sequence"/>
</dbReference>
<evidence type="ECO:0000313" key="2">
    <source>
        <dbReference type="EMBL" id="TWT85081.1"/>
    </source>
</evidence>
<keyword evidence="1" id="KW-0812">Transmembrane</keyword>
<proteinExistence type="predicted"/>
<gene>
    <name evidence="2" type="ORF">CA13_65630</name>
</gene>
<accession>A0A5C5ZE10</accession>
<evidence type="ECO:0000313" key="3">
    <source>
        <dbReference type="Proteomes" id="UP000315010"/>
    </source>
</evidence>
<name>A0A5C5ZE10_9BACT</name>
<dbReference type="EMBL" id="SJPJ01000001">
    <property type="protein sequence ID" value="TWT85081.1"/>
    <property type="molecule type" value="Genomic_DNA"/>
</dbReference>
<keyword evidence="1" id="KW-0472">Membrane</keyword>
<organism evidence="2 3">
    <name type="scientific">Novipirellula herctigrandis</name>
    <dbReference type="NCBI Taxonomy" id="2527986"/>
    <lineage>
        <taxon>Bacteria</taxon>
        <taxon>Pseudomonadati</taxon>
        <taxon>Planctomycetota</taxon>
        <taxon>Planctomycetia</taxon>
        <taxon>Pirellulales</taxon>
        <taxon>Pirellulaceae</taxon>
        <taxon>Novipirellula</taxon>
    </lineage>
</organism>
<keyword evidence="3" id="KW-1185">Reference proteome</keyword>
<protein>
    <submittedName>
        <fullName evidence="2">Uncharacterized protein</fullName>
    </submittedName>
</protein>